<evidence type="ECO:0000256" key="1">
    <source>
        <dbReference type="ARBA" id="ARBA00004167"/>
    </source>
</evidence>
<feature type="transmembrane region" description="Helical" evidence="6">
    <location>
        <begin position="6"/>
        <end position="27"/>
    </location>
</feature>
<evidence type="ECO:0000313" key="8">
    <source>
        <dbReference type="Proteomes" id="UP000680365"/>
    </source>
</evidence>
<dbReference type="Gene3D" id="3.30.700.10">
    <property type="entry name" value="Glycoprotein, Type 4 Pilin"/>
    <property type="match status" value="1"/>
</dbReference>
<dbReference type="InterPro" id="IPR012902">
    <property type="entry name" value="N_methyl_site"/>
</dbReference>
<comment type="subcellular location">
    <subcellularLocation>
        <location evidence="1">Membrane</location>
        <topology evidence="1">Single-pass membrane protein</topology>
    </subcellularLocation>
</comment>
<accession>A0ABS5QK17</accession>
<keyword evidence="2" id="KW-0488">Methylation</keyword>
<dbReference type="PRINTS" id="PR00813">
    <property type="entry name" value="BCTERIALGSPG"/>
</dbReference>
<dbReference type="SUPFAM" id="SSF54523">
    <property type="entry name" value="Pili subunits"/>
    <property type="match status" value="1"/>
</dbReference>
<comment type="caution">
    <text evidence="7">The sequence shown here is derived from an EMBL/GenBank/DDBJ whole genome shotgun (WGS) entry which is preliminary data.</text>
</comment>
<name>A0ABS5QK17_9BACT</name>
<dbReference type="InterPro" id="IPR045584">
    <property type="entry name" value="Pilin-like"/>
</dbReference>
<dbReference type="PANTHER" id="PTHR30093">
    <property type="entry name" value="GENERAL SECRETION PATHWAY PROTEIN G"/>
    <property type="match status" value="1"/>
</dbReference>
<dbReference type="EMBL" id="JAEDAM010000006">
    <property type="protein sequence ID" value="MBS8121595.1"/>
    <property type="molecule type" value="Genomic_DNA"/>
</dbReference>
<proteinExistence type="predicted"/>
<keyword evidence="4 6" id="KW-1133">Transmembrane helix</keyword>
<evidence type="ECO:0000256" key="6">
    <source>
        <dbReference type="SAM" id="Phobius"/>
    </source>
</evidence>
<dbReference type="NCBIfam" id="TIGR02532">
    <property type="entry name" value="IV_pilin_GFxxxE"/>
    <property type="match status" value="1"/>
</dbReference>
<protein>
    <submittedName>
        <fullName evidence="7">Type II secretory pathway, pseudopilin PulG</fullName>
    </submittedName>
</protein>
<dbReference type="Proteomes" id="UP000680365">
    <property type="component" value="Unassembled WGS sequence"/>
</dbReference>
<evidence type="ECO:0000256" key="3">
    <source>
        <dbReference type="ARBA" id="ARBA00022692"/>
    </source>
</evidence>
<sequence>MSNNKGFTLVEMLIVVVIIGILSAALIPRLTGAQGQARDAARTSNLGQIGTALSIYHSDRSIYPIASGSTDEIIGDIVPKYMDSIPGDPQSERNSDAFLNGISGTGGLYTYTSMKNKGVSNAGYVLGANMETDGTGPNWHITDTYDNSNLNAEATASGINASASESQRIMDSLCDEVLFEEGGTDAHVSKGKCIEDNQNDIYYLMVK</sequence>
<keyword evidence="3 6" id="KW-0812">Transmembrane</keyword>
<dbReference type="Pfam" id="PF07963">
    <property type="entry name" value="N_methyl"/>
    <property type="match status" value="1"/>
</dbReference>
<keyword evidence="8" id="KW-1185">Reference proteome</keyword>
<gene>
    <name evidence="7" type="ORF">VAMP_9n27</name>
</gene>
<dbReference type="InterPro" id="IPR000983">
    <property type="entry name" value="Bac_GSPG_pilin"/>
</dbReference>
<evidence type="ECO:0000313" key="7">
    <source>
        <dbReference type="EMBL" id="MBS8121595.1"/>
    </source>
</evidence>
<evidence type="ECO:0000256" key="5">
    <source>
        <dbReference type="ARBA" id="ARBA00023136"/>
    </source>
</evidence>
<evidence type="ECO:0000256" key="2">
    <source>
        <dbReference type="ARBA" id="ARBA00022481"/>
    </source>
</evidence>
<keyword evidence="5 6" id="KW-0472">Membrane</keyword>
<organism evidence="7 8">
    <name type="scientific">Candidatus Vampirococcus lugosii</name>
    <dbReference type="NCBI Taxonomy" id="2789015"/>
    <lineage>
        <taxon>Bacteria</taxon>
        <taxon>Candidatus Absconditibacteriota</taxon>
        <taxon>Vampirococcus</taxon>
    </lineage>
</organism>
<dbReference type="PANTHER" id="PTHR30093:SF44">
    <property type="entry name" value="TYPE II SECRETION SYSTEM CORE PROTEIN G"/>
    <property type="match status" value="1"/>
</dbReference>
<reference evidence="7 8" key="1">
    <citation type="journal article" date="2021" name="Nat. Commun.">
        <title>Reductive evolution and unique predatory mode in the CPR bacterium Vampirococcus lugosii.</title>
        <authorList>
            <person name="Moreira D."/>
            <person name="Zivanovic Y."/>
            <person name="Lopez-Archilla A.I."/>
            <person name="Iniesto M."/>
            <person name="Lopez-Garcia P."/>
        </authorList>
    </citation>
    <scope>NUCLEOTIDE SEQUENCE [LARGE SCALE GENOMIC DNA]</scope>
    <source>
        <strain evidence="7">Chiprana</strain>
    </source>
</reference>
<evidence type="ECO:0000256" key="4">
    <source>
        <dbReference type="ARBA" id="ARBA00022989"/>
    </source>
</evidence>
<dbReference type="PROSITE" id="PS00409">
    <property type="entry name" value="PROKAR_NTER_METHYL"/>
    <property type="match status" value="1"/>
</dbReference>
<dbReference type="RefSeq" id="WP_213348249.1">
    <property type="nucleotide sequence ID" value="NZ_JAEDAM010000006.1"/>
</dbReference>